<gene>
    <name evidence="2" type="ORF">J4Q44_G00289330</name>
</gene>
<sequence length="153" mass="16200">MEKSQYGPPQDVSALPYPAPQWATREMAGELPTPLSLASRGGGPPTQHVPTTSPVQHGHGTTYKFPPAGPQPGIAPTTSPVRHGHGNKPTNAPGITQVVVMQQQLPRDVPGPDDVSPVSGPGSDRDHTHHWNNTAHMGHLWSPLLLPVLAMPV</sequence>
<organism evidence="2 3">
    <name type="scientific">Coregonus suidteri</name>
    <dbReference type="NCBI Taxonomy" id="861788"/>
    <lineage>
        <taxon>Eukaryota</taxon>
        <taxon>Metazoa</taxon>
        <taxon>Chordata</taxon>
        <taxon>Craniata</taxon>
        <taxon>Vertebrata</taxon>
        <taxon>Euteleostomi</taxon>
        <taxon>Actinopterygii</taxon>
        <taxon>Neopterygii</taxon>
        <taxon>Teleostei</taxon>
        <taxon>Protacanthopterygii</taxon>
        <taxon>Salmoniformes</taxon>
        <taxon>Salmonidae</taxon>
        <taxon>Coregoninae</taxon>
        <taxon>Coregonus</taxon>
    </lineage>
</organism>
<evidence type="ECO:0000313" key="3">
    <source>
        <dbReference type="Proteomes" id="UP001356427"/>
    </source>
</evidence>
<accession>A0AAN8L8I5</accession>
<dbReference type="Proteomes" id="UP001356427">
    <property type="component" value="Unassembled WGS sequence"/>
</dbReference>
<reference evidence="2 3" key="1">
    <citation type="submission" date="2021-04" db="EMBL/GenBank/DDBJ databases">
        <authorList>
            <person name="De Guttry C."/>
            <person name="Zahm M."/>
            <person name="Klopp C."/>
            <person name="Cabau C."/>
            <person name="Louis A."/>
            <person name="Berthelot C."/>
            <person name="Parey E."/>
            <person name="Roest Crollius H."/>
            <person name="Montfort J."/>
            <person name="Robinson-Rechavi M."/>
            <person name="Bucao C."/>
            <person name="Bouchez O."/>
            <person name="Gislard M."/>
            <person name="Lluch J."/>
            <person name="Milhes M."/>
            <person name="Lampietro C."/>
            <person name="Lopez Roques C."/>
            <person name="Donnadieu C."/>
            <person name="Braasch I."/>
            <person name="Desvignes T."/>
            <person name="Postlethwait J."/>
            <person name="Bobe J."/>
            <person name="Wedekind C."/>
            <person name="Guiguen Y."/>
        </authorList>
    </citation>
    <scope>NUCLEOTIDE SEQUENCE [LARGE SCALE GENOMIC DNA]</scope>
    <source>
        <strain evidence="2">Cs_M1</strain>
        <tissue evidence="2">Blood</tissue>
    </source>
</reference>
<feature type="region of interest" description="Disordered" evidence="1">
    <location>
        <begin position="1"/>
        <end position="131"/>
    </location>
</feature>
<keyword evidence="3" id="KW-1185">Reference proteome</keyword>
<dbReference type="AlphaFoldDB" id="A0AAN8L8I5"/>
<comment type="caution">
    <text evidence="2">The sequence shown here is derived from an EMBL/GenBank/DDBJ whole genome shotgun (WGS) entry which is preliminary data.</text>
</comment>
<dbReference type="EMBL" id="JAGTTL010000027">
    <property type="protein sequence ID" value="KAK6300835.1"/>
    <property type="molecule type" value="Genomic_DNA"/>
</dbReference>
<name>A0AAN8L8I5_9TELE</name>
<feature type="compositionally biased region" description="Polar residues" evidence="1">
    <location>
        <begin position="88"/>
        <end position="105"/>
    </location>
</feature>
<protein>
    <submittedName>
        <fullName evidence="2">Uncharacterized protein</fullName>
    </submittedName>
</protein>
<proteinExistence type="predicted"/>
<evidence type="ECO:0000256" key="1">
    <source>
        <dbReference type="SAM" id="MobiDB-lite"/>
    </source>
</evidence>
<evidence type="ECO:0000313" key="2">
    <source>
        <dbReference type="EMBL" id="KAK6300835.1"/>
    </source>
</evidence>